<proteinExistence type="predicted"/>
<dbReference type="GO" id="GO:0016829">
    <property type="term" value="F:lyase activity"/>
    <property type="evidence" value="ECO:0007669"/>
    <property type="project" value="UniProtKB-KW"/>
</dbReference>
<dbReference type="InterPro" id="IPR015421">
    <property type="entry name" value="PyrdxlP-dep_Trfase_major"/>
</dbReference>
<dbReference type="OrthoDB" id="5978656at2759"/>
<dbReference type="SUPFAM" id="SSF53383">
    <property type="entry name" value="PLP-dependent transferases"/>
    <property type="match status" value="3"/>
</dbReference>
<dbReference type="PANTHER" id="PTHR43092:SF2">
    <property type="entry name" value="HERCYNYLCYSTEINE SULFOXIDE LYASE"/>
    <property type="match status" value="1"/>
</dbReference>
<sequence>MESREMPRFGRTMRQEFLLNPNFTLMDHGAYGNAPKATLKALQEFQYRAEANPDLWMRREAKYELKKVRELLGKIVNASAEDIVMVIDTTSAMNAIFRSTVFELGERILHVNTIYDSMDSLIKFICDYSKGAVSALTFNVTYPISNDEIVKNFEEFLETHNDPSHPIRIALIDHISSSPGAIFPIDKVIPLLKACGITVIVDGAHAIGQIPINIATLAPDYYISNCHKWLYAYRGCAMMYVDKKHQQTIHPAHISSRYSQPSNFQEEFFWTETRQYPQFGRSMRQEFLLNPDFTLLNHGSYGKLPPLSESTINMQNIGTYPKATREALHQFQYRAEANPDLWIRREARFEMDKVRELLAKLVNASAEDIVMIINTTSAMNAIFRSMVFGFGERILHFNTIYGSMESLIKYICDYSNGAVTALTFDVTYPISNDQIVENFRQFLEDTHDPAHPIRIALIDHITSVPGAIVPIERIIPLLKARNITVLIDGAHAIGQIPINITALAPDYYITNCHKWLYASRGCAMMYVDKNHQATIHPAHINSGYSQPSNFQEEFFWTVYELHPCSVVKMAVLQIFLLLTTLVVAVIAAEVKFGNSRQYPTFGRAMREEFLMNPQFTLLDHGAYGTSPKVTLAALHEYQNRAEANPDLWIRRDVEGELYKVRELLGKLVNASAEDIVMIINTTNAMNAIFRSMVFGFGERILHFSTIYGSMESLIKYICDYSNGAVSALSFFVTYPISNDQIVDNFRQFLEDTHDPAHPIRVALIDHITSVPGAIVPIERIIPLLKARNITVLIDGAHAIGQIPINITALAPDYYITNCHKWLYASRGCAMMYVDKKHQGTIHPAHINSGYSQPASYQGEFAWTGTMDFSPYMTVPAALKFREDVGGEEAIMSYNHRLALDGGFYMASVLGTEIIQAEDQIGNMVDVRLPIIDPDDARLNTNFWIDTLLYRFPHIFAPVYKHGGKWWIRISCQIYNDLSDFEVLAKVYQTICDELNGNNSTVANFSI</sequence>
<evidence type="ECO:0000256" key="1">
    <source>
        <dbReference type="ARBA" id="ARBA00022898"/>
    </source>
</evidence>
<evidence type="ECO:0000259" key="2">
    <source>
        <dbReference type="Pfam" id="PF00266"/>
    </source>
</evidence>
<feature type="domain" description="Aminotransferase class V" evidence="2">
    <location>
        <begin position="618"/>
        <end position="936"/>
    </location>
</feature>
<evidence type="ECO:0000313" key="4">
    <source>
        <dbReference type="Proteomes" id="UP001151699"/>
    </source>
</evidence>
<dbReference type="Gene3D" id="3.40.640.10">
    <property type="entry name" value="Type I PLP-dependent aspartate aminotransferase-like (Major domain)"/>
    <property type="match status" value="3"/>
</dbReference>
<feature type="domain" description="Aminotransferase class V" evidence="2">
    <location>
        <begin position="343"/>
        <end position="552"/>
    </location>
</feature>
<feature type="domain" description="Aminotransferase class V" evidence="2">
    <location>
        <begin position="27"/>
        <end position="267"/>
    </location>
</feature>
<reference evidence="3" key="1">
    <citation type="submission" date="2022-07" db="EMBL/GenBank/DDBJ databases">
        <authorList>
            <person name="Trinca V."/>
            <person name="Uliana J.V.C."/>
            <person name="Torres T.T."/>
            <person name="Ward R.J."/>
            <person name="Monesi N."/>
        </authorList>
    </citation>
    <scope>NUCLEOTIDE SEQUENCE</scope>
    <source>
        <strain evidence="3">HSMRA1968</strain>
        <tissue evidence="3">Whole embryos</tissue>
    </source>
</reference>
<name>A0A9Q0MK63_9DIPT</name>
<dbReference type="Pfam" id="PF00266">
    <property type="entry name" value="Aminotran_5"/>
    <property type="match status" value="3"/>
</dbReference>
<evidence type="ECO:0000313" key="3">
    <source>
        <dbReference type="EMBL" id="KAJ6632826.1"/>
    </source>
</evidence>
<organism evidence="3 4">
    <name type="scientific">Pseudolycoriella hygida</name>
    <dbReference type="NCBI Taxonomy" id="35572"/>
    <lineage>
        <taxon>Eukaryota</taxon>
        <taxon>Metazoa</taxon>
        <taxon>Ecdysozoa</taxon>
        <taxon>Arthropoda</taxon>
        <taxon>Hexapoda</taxon>
        <taxon>Insecta</taxon>
        <taxon>Pterygota</taxon>
        <taxon>Neoptera</taxon>
        <taxon>Endopterygota</taxon>
        <taxon>Diptera</taxon>
        <taxon>Nematocera</taxon>
        <taxon>Sciaroidea</taxon>
        <taxon>Sciaridae</taxon>
        <taxon>Pseudolycoriella</taxon>
    </lineage>
</organism>
<dbReference type="GO" id="GO:0016740">
    <property type="term" value="F:transferase activity"/>
    <property type="evidence" value="ECO:0007669"/>
    <property type="project" value="UniProtKB-ARBA"/>
</dbReference>
<dbReference type="InterPro" id="IPR015422">
    <property type="entry name" value="PyrdxlP-dep_Trfase_small"/>
</dbReference>
<keyword evidence="3" id="KW-0456">Lyase</keyword>
<feature type="non-terminal residue" evidence="3">
    <location>
        <position position="1"/>
    </location>
</feature>
<dbReference type="Proteomes" id="UP001151699">
    <property type="component" value="Unassembled WGS sequence"/>
</dbReference>
<dbReference type="EMBL" id="WJQU01002461">
    <property type="protein sequence ID" value="KAJ6632826.1"/>
    <property type="molecule type" value="Genomic_DNA"/>
</dbReference>
<gene>
    <name evidence="3" type="primary">egt-2</name>
    <name evidence="3" type="ORF">Bhyg_15817</name>
</gene>
<accession>A0A9Q0MK63</accession>
<protein>
    <submittedName>
        <fullName evidence="3">Hercynylcysteine sulfoxide lyase</fullName>
    </submittedName>
</protein>
<dbReference type="Gene3D" id="3.90.1150.10">
    <property type="entry name" value="Aspartate Aminotransferase, domain 1"/>
    <property type="match status" value="1"/>
</dbReference>
<dbReference type="PANTHER" id="PTHR43092">
    <property type="entry name" value="L-CYSTEINE DESULFHYDRASE"/>
    <property type="match status" value="1"/>
</dbReference>
<keyword evidence="4" id="KW-1185">Reference proteome</keyword>
<dbReference type="InterPro" id="IPR000192">
    <property type="entry name" value="Aminotrans_V_dom"/>
</dbReference>
<dbReference type="AlphaFoldDB" id="A0A9Q0MK63"/>
<dbReference type="InterPro" id="IPR015424">
    <property type="entry name" value="PyrdxlP-dep_Trfase"/>
</dbReference>
<keyword evidence="1" id="KW-0663">Pyridoxal phosphate</keyword>
<comment type="caution">
    <text evidence="3">The sequence shown here is derived from an EMBL/GenBank/DDBJ whole genome shotgun (WGS) entry which is preliminary data.</text>
</comment>